<feature type="transmembrane region" description="Helical" evidence="5">
    <location>
        <begin position="198"/>
        <end position="219"/>
    </location>
</feature>
<dbReference type="PANTHER" id="PTHR39535">
    <property type="entry name" value="SPORULATION-DELAYING PROTEIN SDPB"/>
    <property type="match status" value="1"/>
</dbReference>
<dbReference type="InterPro" id="IPR053934">
    <property type="entry name" value="HTTM_dom"/>
</dbReference>
<feature type="domain" description="HTTM-like" evidence="6">
    <location>
        <begin position="1"/>
        <end position="263"/>
    </location>
</feature>
<evidence type="ECO:0000313" key="7">
    <source>
        <dbReference type="EMBL" id="KAA0019507.1"/>
    </source>
</evidence>
<name>A0A5A7S3M4_9NOCA</name>
<evidence type="ECO:0000256" key="2">
    <source>
        <dbReference type="ARBA" id="ARBA00022692"/>
    </source>
</evidence>
<reference evidence="7 8" key="1">
    <citation type="submission" date="2019-07" db="EMBL/GenBank/DDBJ databases">
        <title>Rhodococcus cavernicolus sp. nov., isolated from a cave.</title>
        <authorList>
            <person name="Lee S.D."/>
        </authorList>
    </citation>
    <scope>NUCLEOTIDE SEQUENCE [LARGE SCALE GENOMIC DNA]</scope>
    <source>
        <strain evidence="7 8">C1-24</strain>
    </source>
</reference>
<dbReference type="EMBL" id="VLNY01000015">
    <property type="protein sequence ID" value="KAA0019507.1"/>
    <property type="molecule type" value="Genomic_DNA"/>
</dbReference>
<dbReference type="InterPro" id="IPR011020">
    <property type="entry name" value="HTTM-like"/>
</dbReference>
<evidence type="ECO:0000259" key="6">
    <source>
        <dbReference type="SMART" id="SM00752"/>
    </source>
</evidence>
<evidence type="ECO:0000256" key="5">
    <source>
        <dbReference type="SAM" id="Phobius"/>
    </source>
</evidence>
<dbReference type="AlphaFoldDB" id="A0A5A7S3M4"/>
<keyword evidence="4 5" id="KW-0472">Membrane</keyword>
<keyword evidence="3 5" id="KW-1133">Transmembrane helix</keyword>
<keyword evidence="2 5" id="KW-0812">Transmembrane</keyword>
<dbReference type="Pfam" id="PF05090">
    <property type="entry name" value="HTTM"/>
    <property type="match status" value="1"/>
</dbReference>
<comment type="caution">
    <text evidence="7">The sequence shown here is derived from an EMBL/GenBank/DDBJ whole genome shotgun (WGS) entry which is preliminary data.</text>
</comment>
<sequence length="287" mass="31834">MYVLGIVRIAFGILVVAWSFSLLPNMLDLFGPDGVAPAPESIRYGWGLLHVWNNDTAVWIVWALLLVGGIALTLGWRSRVAALLVFVCILSFQRRDVWVFNSGDFLLRIEAFFLVLAPSGAALSLDRLRTAGSFWSAQVRSPWVIRLLQIQVSIIYLDTVRDKLAGTTWTGGTAVSYALRLIDLNNFPTPTWLSMSPLIVNVATWGTLLIELALGVLVWNRKLRPWVLAAGVILHLLIMVSLVVAFFSLAVFVLYLAFIPPETAQGWIDRRRPSAAPTPVVAQQQDP</sequence>
<feature type="transmembrane region" description="Helical" evidence="5">
    <location>
        <begin position="7"/>
        <end position="27"/>
    </location>
</feature>
<dbReference type="InterPro" id="IPR052964">
    <property type="entry name" value="Sporulation_signal_mat"/>
</dbReference>
<evidence type="ECO:0000313" key="8">
    <source>
        <dbReference type="Proteomes" id="UP000322244"/>
    </source>
</evidence>
<proteinExistence type="predicted"/>
<organism evidence="7 8">
    <name type="scientific">Antrihabitans cavernicola</name>
    <dbReference type="NCBI Taxonomy" id="2495913"/>
    <lineage>
        <taxon>Bacteria</taxon>
        <taxon>Bacillati</taxon>
        <taxon>Actinomycetota</taxon>
        <taxon>Actinomycetes</taxon>
        <taxon>Mycobacteriales</taxon>
        <taxon>Nocardiaceae</taxon>
        <taxon>Antrihabitans</taxon>
    </lineage>
</organism>
<feature type="transmembrane region" description="Helical" evidence="5">
    <location>
        <begin position="60"/>
        <end position="93"/>
    </location>
</feature>
<dbReference type="OrthoDB" id="128729at2"/>
<comment type="subcellular location">
    <subcellularLocation>
        <location evidence="1">Endomembrane system</location>
        <topology evidence="1">Multi-pass membrane protein</topology>
    </subcellularLocation>
</comment>
<dbReference type="PANTHER" id="PTHR39535:SF2">
    <property type="entry name" value="HTTM DOMAIN-CONTAINING PROTEIN"/>
    <property type="match status" value="1"/>
</dbReference>
<accession>A0A5A7S3M4</accession>
<evidence type="ECO:0000256" key="4">
    <source>
        <dbReference type="ARBA" id="ARBA00023136"/>
    </source>
</evidence>
<evidence type="ECO:0000256" key="3">
    <source>
        <dbReference type="ARBA" id="ARBA00022989"/>
    </source>
</evidence>
<dbReference type="Proteomes" id="UP000322244">
    <property type="component" value="Unassembled WGS sequence"/>
</dbReference>
<dbReference type="GO" id="GO:0012505">
    <property type="term" value="C:endomembrane system"/>
    <property type="evidence" value="ECO:0007669"/>
    <property type="project" value="UniProtKB-SubCell"/>
</dbReference>
<feature type="transmembrane region" description="Helical" evidence="5">
    <location>
        <begin position="105"/>
        <end position="125"/>
    </location>
</feature>
<gene>
    <name evidence="7" type="ORF">FOY51_22545</name>
</gene>
<feature type="transmembrane region" description="Helical" evidence="5">
    <location>
        <begin position="226"/>
        <end position="259"/>
    </location>
</feature>
<evidence type="ECO:0000256" key="1">
    <source>
        <dbReference type="ARBA" id="ARBA00004127"/>
    </source>
</evidence>
<keyword evidence="8" id="KW-1185">Reference proteome</keyword>
<dbReference type="SMART" id="SM00752">
    <property type="entry name" value="HTTM"/>
    <property type="match status" value="1"/>
</dbReference>
<protein>
    <recommendedName>
        <fullName evidence="6">HTTM-like domain-containing protein</fullName>
    </recommendedName>
</protein>